<sequence length="227" mass="27129">MFLSKERFLSYFFSLFLLTIFINTVPIPQLPKYILFIFFNFFFFIFSNKKFFYKDKKFIFSVIIFIFIVIIANITPIKFSIKVNSFGNSEINSISLEAQEFYKSNFPECYNNANNCYWIDSAPPLERKHGHALIQNNNNIDKKINNIFYRHYLNISNLNELRSNLFSSPGSTMDMTTYKYINKYNYPFFLNFKFPKIYKGSKFCTSHSNTPKNCQYITESTRDFEFI</sequence>
<gene>
    <name evidence="2" type="ORF">METZ01_LOCUS401274</name>
</gene>
<keyword evidence="1" id="KW-1133">Transmembrane helix</keyword>
<feature type="transmembrane region" description="Helical" evidence="1">
    <location>
        <begin position="30"/>
        <end position="46"/>
    </location>
</feature>
<dbReference type="EMBL" id="UINC01153610">
    <property type="protein sequence ID" value="SVD48420.1"/>
    <property type="molecule type" value="Genomic_DNA"/>
</dbReference>
<name>A0A382VPX1_9ZZZZ</name>
<organism evidence="2">
    <name type="scientific">marine metagenome</name>
    <dbReference type="NCBI Taxonomy" id="408172"/>
    <lineage>
        <taxon>unclassified sequences</taxon>
        <taxon>metagenomes</taxon>
        <taxon>ecological metagenomes</taxon>
    </lineage>
</organism>
<evidence type="ECO:0000256" key="1">
    <source>
        <dbReference type="SAM" id="Phobius"/>
    </source>
</evidence>
<keyword evidence="1" id="KW-0472">Membrane</keyword>
<reference evidence="2" key="1">
    <citation type="submission" date="2018-05" db="EMBL/GenBank/DDBJ databases">
        <authorList>
            <person name="Lanie J.A."/>
            <person name="Ng W.-L."/>
            <person name="Kazmierczak K.M."/>
            <person name="Andrzejewski T.M."/>
            <person name="Davidsen T.M."/>
            <person name="Wayne K.J."/>
            <person name="Tettelin H."/>
            <person name="Glass J.I."/>
            <person name="Rusch D."/>
            <person name="Podicherti R."/>
            <person name="Tsui H.-C.T."/>
            <person name="Winkler M.E."/>
        </authorList>
    </citation>
    <scope>NUCLEOTIDE SEQUENCE</scope>
</reference>
<feature type="non-terminal residue" evidence="2">
    <location>
        <position position="227"/>
    </location>
</feature>
<dbReference type="AlphaFoldDB" id="A0A382VPX1"/>
<feature type="transmembrane region" description="Helical" evidence="1">
    <location>
        <begin position="7"/>
        <end position="24"/>
    </location>
</feature>
<evidence type="ECO:0000313" key="2">
    <source>
        <dbReference type="EMBL" id="SVD48420.1"/>
    </source>
</evidence>
<protein>
    <submittedName>
        <fullName evidence="2">Uncharacterized protein</fullName>
    </submittedName>
</protein>
<keyword evidence="1" id="KW-0812">Transmembrane</keyword>
<accession>A0A382VPX1</accession>
<feature type="transmembrane region" description="Helical" evidence="1">
    <location>
        <begin position="58"/>
        <end position="79"/>
    </location>
</feature>
<proteinExistence type="predicted"/>